<evidence type="ECO:0000313" key="5">
    <source>
        <dbReference type="EMBL" id="BBI20605.1"/>
    </source>
</evidence>
<protein>
    <recommendedName>
        <fullName evidence="7">Curlin</fullName>
    </recommendedName>
</protein>
<dbReference type="Pfam" id="PF07012">
    <property type="entry name" value="Curlin_rpt"/>
    <property type="match status" value="2"/>
</dbReference>
<proteinExistence type="inferred from homology"/>
<accession>A0A3T1CHZ3</accession>
<comment type="similarity">
    <text evidence="1">Belongs to the CsgA/CsgB family.</text>
</comment>
<evidence type="ECO:0008006" key="7">
    <source>
        <dbReference type="Google" id="ProtNLM"/>
    </source>
</evidence>
<evidence type="ECO:0000256" key="2">
    <source>
        <dbReference type="ARBA" id="ARBA00022729"/>
    </source>
</evidence>
<gene>
    <name evidence="5" type="ORF">EKJ_14520</name>
</gene>
<reference evidence="5 6" key="1">
    <citation type="submission" date="2019-01" db="EMBL/GenBank/DDBJ databases">
        <title>Complete genome sequence of Erythrobacter flavus KJ5.</title>
        <authorList>
            <person name="Kanesaki Y."/>
            <person name="Brotosudarmo T."/>
            <person name="Moriuchi R."/>
            <person name="Awai K."/>
        </authorList>
    </citation>
    <scope>NUCLEOTIDE SEQUENCE [LARGE SCALE GENOMIC DNA]</scope>
    <source>
        <strain evidence="5 6">KJ5</strain>
    </source>
</reference>
<feature type="chain" id="PRO_5019507917" description="Curlin" evidence="4">
    <location>
        <begin position="25"/>
        <end position="258"/>
    </location>
</feature>
<dbReference type="RefSeq" id="WP_067467450.1">
    <property type="nucleotide sequence ID" value="NZ_AP019389.1"/>
</dbReference>
<evidence type="ECO:0000256" key="1">
    <source>
        <dbReference type="ARBA" id="ARBA00009766"/>
    </source>
</evidence>
<sequence>MKVSTFMQVAIVVSAILTAASAHANPSSTQGAGADGHVPPGNPCGTGPGKGTGNPCGGNKGNSGANGNASAASIPAFEPIEVPQDAGSGVFIDQIGLDNLASSEQENSRGYARVVQQGDENTVDILQRNGPHYAVVAQDGDRNSADVEQSGEGRAILILSQQGINNGASVFQSETGTSYSAAAISQTGEANSLMLVQDGEDNQARLSQDGSGNAMTATQLGASNRLEWAQNGDGLSDLAIEQTGGSTMYVLQTNGGGN</sequence>
<evidence type="ECO:0000256" key="3">
    <source>
        <dbReference type="SAM" id="MobiDB-lite"/>
    </source>
</evidence>
<feature type="signal peptide" evidence="4">
    <location>
        <begin position="1"/>
        <end position="24"/>
    </location>
</feature>
<evidence type="ECO:0000256" key="4">
    <source>
        <dbReference type="SAM" id="SignalP"/>
    </source>
</evidence>
<dbReference type="Proteomes" id="UP000290057">
    <property type="component" value="Chromosome"/>
</dbReference>
<organism evidence="5 6">
    <name type="scientific">Qipengyuania flava</name>
    <dbReference type="NCBI Taxonomy" id="192812"/>
    <lineage>
        <taxon>Bacteria</taxon>
        <taxon>Pseudomonadati</taxon>
        <taxon>Pseudomonadota</taxon>
        <taxon>Alphaproteobacteria</taxon>
        <taxon>Sphingomonadales</taxon>
        <taxon>Erythrobacteraceae</taxon>
        <taxon>Qipengyuania</taxon>
    </lineage>
</organism>
<dbReference type="AlphaFoldDB" id="A0A3T1CHZ3"/>
<dbReference type="InterPro" id="IPR009742">
    <property type="entry name" value="Curlin_rpt"/>
</dbReference>
<name>A0A3T1CHZ3_9SPHN</name>
<dbReference type="GO" id="GO:0007155">
    <property type="term" value="P:cell adhesion"/>
    <property type="evidence" value="ECO:0007669"/>
    <property type="project" value="InterPro"/>
</dbReference>
<dbReference type="GO" id="GO:0009289">
    <property type="term" value="C:pilus"/>
    <property type="evidence" value="ECO:0007669"/>
    <property type="project" value="InterPro"/>
</dbReference>
<keyword evidence="6" id="KW-1185">Reference proteome</keyword>
<feature type="region of interest" description="Disordered" evidence="3">
    <location>
        <begin position="24"/>
        <end position="49"/>
    </location>
</feature>
<evidence type="ECO:0000313" key="6">
    <source>
        <dbReference type="Proteomes" id="UP000290057"/>
    </source>
</evidence>
<keyword evidence="2 4" id="KW-0732">Signal</keyword>
<dbReference type="EMBL" id="AP019389">
    <property type="protein sequence ID" value="BBI20605.1"/>
    <property type="molecule type" value="Genomic_DNA"/>
</dbReference>